<dbReference type="AlphaFoldDB" id="A0A379AMX2"/>
<feature type="signal peptide" evidence="1">
    <location>
        <begin position="1"/>
        <end position="18"/>
    </location>
</feature>
<dbReference type="InterPro" id="IPR005183">
    <property type="entry name" value="DUF305_CopM-like"/>
</dbReference>
<accession>A0A379AMX2</accession>
<gene>
    <name evidence="3" type="ORF">NCTC11297_00022</name>
</gene>
<organism evidence="3 4">
    <name type="scientific">Avibacterium avium</name>
    <name type="common">Pasteurella avium</name>
    <dbReference type="NCBI Taxonomy" id="751"/>
    <lineage>
        <taxon>Bacteria</taxon>
        <taxon>Pseudomonadati</taxon>
        <taxon>Pseudomonadota</taxon>
        <taxon>Gammaproteobacteria</taxon>
        <taxon>Pasteurellales</taxon>
        <taxon>Pasteurellaceae</taxon>
        <taxon>Avibacterium</taxon>
    </lineage>
</organism>
<sequence>MKKALLILIGLVSSTAMAEMQHHHTAHQPNAMQSELMASMSAMHADMEKGMQYQDADVAFAASMLPHHEGAVKMAEIELKYGKDPELRQLAENIIKAQQSEIQFMQQWLEKHQAKQ</sequence>
<evidence type="ECO:0000313" key="4">
    <source>
        <dbReference type="Proteomes" id="UP000255098"/>
    </source>
</evidence>
<name>A0A379AMX2_AVIAV</name>
<protein>
    <submittedName>
        <fullName evidence="3">Uncharacterized protein conserved in bacteria</fullName>
    </submittedName>
</protein>
<dbReference type="Gene3D" id="1.20.1260.10">
    <property type="match status" value="1"/>
</dbReference>
<proteinExistence type="predicted"/>
<dbReference type="Pfam" id="PF03713">
    <property type="entry name" value="DUF305"/>
    <property type="match status" value="1"/>
</dbReference>
<evidence type="ECO:0000313" key="3">
    <source>
        <dbReference type="EMBL" id="SUB23046.1"/>
    </source>
</evidence>
<dbReference type="InterPro" id="IPR012347">
    <property type="entry name" value="Ferritin-like"/>
</dbReference>
<dbReference type="RefSeq" id="WP_035685595.1">
    <property type="nucleotide sequence ID" value="NZ_JBLOCS010000015.1"/>
</dbReference>
<keyword evidence="1" id="KW-0732">Signal</keyword>
<evidence type="ECO:0000256" key="1">
    <source>
        <dbReference type="SAM" id="SignalP"/>
    </source>
</evidence>
<dbReference type="Proteomes" id="UP000255098">
    <property type="component" value="Unassembled WGS sequence"/>
</dbReference>
<feature type="chain" id="PRO_5016787935" evidence="1">
    <location>
        <begin position="19"/>
        <end position="116"/>
    </location>
</feature>
<dbReference type="GeneID" id="300132251"/>
<keyword evidence="4" id="KW-1185">Reference proteome</keyword>
<dbReference type="EMBL" id="UGSP01000001">
    <property type="protein sequence ID" value="SUB23046.1"/>
    <property type="molecule type" value="Genomic_DNA"/>
</dbReference>
<dbReference type="PANTHER" id="PTHR36933">
    <property type="entry name" value="SLL0788 PROTEIN"/>
    <property type="match status" value="1"/>
</dbReference>
<feature type="domain" description="DUF305" evidence="2">
    <location>
        <begin position="18"/>
        <end position="109"/>
    </location>
</feature>
<reference evidence="3 4" key="1">
    <citation type="submission" date="2018-06" db="EMBL/GenBank/DDBJ databases">
        <authorList>
            <consortium name="Pathogen Informatics"/>
            <person name="Doyle S."/>
        </authorList>
    </citation>
    <scope>NUCLEOTIDE SEQUENCE [LARGE SCALE GENOMIC DNA]</scope>
    <source>
        <strain evidence="4">NCTC 11297</strain>
    </source>
</reference>
<evidence type="ECO:0000259" key="2">
    <source>
        <dbReference type="Pfam" id="PF03713"/>
    </source>
</evidence>
<dbReference type="PANTHER" id="PTHR36933:SF1">
    <property type="entry name" value="SLL0788 PROTEIN"/>
    <property type="match status" value="1"/>
</dbReference>